<sequence length="451" mass="48736">MKKVIALLMTMMMLVSLAACGKKDSSTSTDNTAPAATEAATATEATETPAATEAPDVSKSEPTNLTMWCIAVESDSNRHAYETAIADFQKAHPDINLKWEATQNQDYKTKIKAAVAANELPDIFFTWGGGFLREFVDAGRVYGLDDVYANYSSELPDKVLTNHKFDGKLYAVPTNYNAVAMFANMELLKQAGFDKVPGTYEELLACCDALVAKGIIPFGCSGKETWCVTEYLESIIEKSVGAAALTDMYLGKTPWNNEGVIKAVDSFQEMIKKQYFDPEGIALSNDEVKANFIAGKYAFYINGTWNCASFVDIADKVQVAEFPVIDSTKSQLGELIGGPSDSLAVSASSKSPEIAAMAAFELAKSVCKYGYLDGNGLPAWTQDPNGDYSSVNPLTLSVAEIMNNSKQSVLFGDGIQSADNANIYLDYVSQIYASAIDGKAFVEGLDKDLKK</sequence>
<evidence type="ECO:0000256" key="3">
    <source>
        <dbReference type="SAM" id="MobiDB-lite"/>
    </source>
</evidence>
<dbReference type="PROSITE" id="PS51257">
    <property type="entry name" value="PROKAR_LIPOPROTEIN"/>
    <property type="match status" value="1"/>
</dbReference>
<accession>A0A6P1TKK8</accession>
<keyword evidence="4" id="KW-0732">Signal</keyword>
<proteinExistence type="inferred from homology"/>
<dbReference type="PANTHER" id="PTHR43649">
    <property type="entry name" value="ARABINOSE-BINDING PROTEIN-RELATED"/>
    <property type="match status" value="1"/>
</dbReference>
<dbReference type="AlphaFoldDB" id="A0A6P1TKK8"/>
<keyword evidence="2" id="KW-0813">Transport</keyword>
<feature type="chain" id="PRO_5039476474" evidence="4">
    <location>
        <begin position="19"/>
        <end position="451"/>
    </location>
</feature>
<evidence type="ECO:0000313" key="5">
    <source>
        <dbReference type="EMBL" id="QHQ60827.1"/>
    </source>
</evidence>
<reference evidence="5 6" key="1">
    <citation type="submission" date="2020-01" db="EMBL/GenBank/DDBJ databases">
        <title>Genome analysis of Anaerocolumna sp. CBA3638.</title>
        <authorList>
            <person name="Kim J."/>
            <person name="Roh S.W."/>
        </authorList>
    </citation>
    <scope>NUCLEOTIDE SEQUENCE [LARGE SCALE GENOMIC DNA]</scope>
    <source>
        <strain evidence="5 6">CBA3638</strain>
    </source>
</reference>
<evidence type="ECO:0000256" key="4">
    <source>
        <dbReference type="SAM" id="SignalP"/>
    </source>
</evidence>
<dbReference type="RefSeq" id="WP_161837657.1">
    <property type="nucleotide sequence ID" value="NZ_CP048000.1"/>
</dbReference>
<dbReference type="InterPro" id="IPR006059">
    <property type="entry name" value="SBP"/>
</dbReference>
<dbReference type="KEGG" id="anr:Ana3638_08655"/>
<dbReference type="InterPro" id="IPR050490">
    <property type="entry name" value="Bact_solute-bd_prot1"/>
</dbReference>
<name>A0A6P1TKK8_9FIRM</name>
<feature type="compositionally biased region" description="Low complexity" evidence="3">
    <location>
        <begin position="32"/>
        <end position="55"/>
    </location>
</feature>
<evidence type="ECO:0000313" key="6">
    <source>
        <dbReference type="Proteomes" id="UP000464314"/>
    </source>
</evidence>
<dbReference type="Gene3D" id="3.40.190.10">
    <property type="entry name" value="Periplasmic binding protein-like II"/>
    <property type="match status" value="2"/>
</dbReference>
<feature type="region of interest" description="Disordered" evidence="3">
    <location>
        <begin position="25"/>
        <end position="59"/>
    </location>
</feature>
<dbReference type="EMBL" id="CP048000">
    <property type="protein sequence ID" value="QHQ60827.1"/>
    <property type="molecule type" value="Genomic_DNA"/>
</dbReference>
<keyword evidence="6" id="KW-1185">Reference proteome</keyword>
<dbReference type="Pfam" id="PF01547">
    <property type="entry name" value="SBP_bac_1"/>
    <property type="match status" value="1"/>
</dbReference>
<evidence type="ECO:0000256" key="1">
    <source>
        <dbReference type="ARBA" id="ARBA00008520"/>
    </source>
</evidence>
<dbReference type="PANTHER" id="PTHR43649:SF29">
    <property type="entry name" value="OSMOPROTECTIVE COMPOUNDS-BINDING PROTEIN GGTB"/>
    <property type="match status" value="1"/>
</dbReference>
<gene>
    <name evidence="5" type="ORF">Ana3638_08655</name>
</gene>
<protein>
    <submittedName>
        <fullName evidence="5">Extracellular solute-binding protein</fullName>
    </submittedName>
</protein>
<evidence type="ECO:0000256" key="2">
    <source>
        <dbReference type="ARBA" id="ARBA00022448"/>
    </source>
</evidence>
<dbReference type="Proteomes" id="UP000464314">
    <property type="component" value="Chromosome"/>
</dbReference>
<dbReference type="SUPFAM" id="SSF53850">
    <property type="entry name" value="Periplasmic binding protein-like II"/>
    <property type="match status" value="1"/>
</dbReference>
<organism evidence="5 6">
    <name type="scientific">Anaerocolumna sedimenticola</name>
    <dbReference type="NCBI Taxonomy" id="2696063"/>
    <lineage>
        <taxon>Bacteria</taxon>
        <taxon>Bacillati</taxon>
        <taxon>Bacillota</taxon>
        <taxon>Clostridia</taxon>
        <taxon>Lachnospirales</taxon>
        <taxon>Lachnospiraceae</taxon>
        <taxon>Anaerocolumna</taxon>
    </lineage>
</organism>
<comment type="similarity">
    <text evidence="1">Belongs to the bacterial solute-binding protein 1 family.</text>
</comment>
<feature type="signal peptide" evidence="4">
    <location>
        <begin position="1"/>
        <end position="18"/>
    </location>
</feature>